<comment type="caution">
    <text evidence="1">The sequence shown here is derived from an EMBL/GenBank/DDBJ whole genome shotgun (WGS) entry which is preliminary data.</text>
</comment>
<sequence length="353" mass="40355">MKNLFSLFIAVFALTACTDDGRIYVGDHNYYTIEPTTIAKSPSTTYQPGEFPRYSIFRAKEWPREDLSNANSYDLPRVQFTWANLADESDPMYTKYEGKVKIWSMKTDGTDLRLVTDLPYLGKRHSTRYKTSRSPNNRYVAFNSGTDVKVFDLKEQQMTDLPHRLNGIPAFLWAEDSSYLYYRTGLAGRTVYKWDVQSGKVEKTNTKIPVTGFIRDGLIYYVGTVGVGIDNEETGESLKLVNWGKDLPINRAKTKYQAISPEGDKVWASGSGNVFYVDFKQGQVKPREGAMQYAIGLNSRYSLTNYNVMHMSVQKNDTKQTWEWQALRNSGTRDPAIVYNISANKGNWFKEGY</sequence>
<dbReference type="SUPFAM" id="SSF82171">
    <property type="entry name" value="DPP6 N-terminal domain-like"/>
    <property type="match status" value="1"/>
</dbReference>
<accession>U3BZP6</accession>
<gene>
    <name evidence="1" type="ORF">VAZ01S_015_00030</name>
</gene>
<organism evidence="1 2">
    <name type="scientific">Vibrio azureus NBRC 104587</name>
    <dbReference type="NCBI Taxonomy" id="1219077"/>
    <lineage>
        <taxon>Bacteria</taxon>
        <taxon>Pseudomonadati</taxon>
        <taxon>Pseudomonadota</taxon>
        <taxon>Gammaproteobacteria</taxon>
        <taxon>Vibrionales</taxon>
        <taxon>Vibrionaceae</taxon>
        <taxon>Vibrio</taxon>
    </lineage>
</organism>
<dbReference type="RefSeq" id="WP_021708539.1">
    <property type="nucleotide sequence ID" value="NZ_BAOB01000582.1"/>
</dbReference>
<keyword evidence="2" id="KW-1185">Reference proteome</keyword>
<dbReference type="PROSITE" id="PS51257">
    <property type="entry name" value="PROKAR_LIPOPROTEIN"/>
    <property type="match status" value="1"/>
</dbReference>
<evidence type="ECO:0000313" key="1">
    <source>
        <dbReference type="EMBL" id="GAD74759.1"/>
    </source>
</evidence>
<name>U3BZP6_9VIBR</name>
<dbReference type="Gene3D" id="2.130.10.10">
    <property type="entry name" value="YVTN repeat-like/Quinoprotein amine dehydrogenase"/>
    <property type="match status" value="1"/>
</dbReference>
<dbReference type="STRING" id="1219077.VAZ01S_015_00030"/>
<proteinExistence type="predicted"/>
<evidence type="ECO:0000313" key="2">
    <source>
        <dbReference type="Proteomes" id="UP000016567"/>
    </source>
</evidence>
<dbReference type="OrthoDB" id="5845258at2"/>
<protein>
    <recommendedName>
        <fullName evidence="3">DUF5050 domain-containing protein</fullName>
    </recommendedName>
</protein>
<dbReference type="EMBL" id="BATL01000015">
    <property type="protein sequence ID" value="GAD74759.1"/>
    <property type="molecule type" value="Genomic_DNA"/>
</dbReference>
<evidence type="ECO:0008006" key="3">
    <source>
        <dbReference type="Google" id="ProtNLM"/>
    </source>
</evidence>
<dbReference type="AlphaFoldDB" id="U3BZP6"/>
<dbReference type="eggNOG" id="ENOG5033DIM">
    <property type="taxonomic scope" value="Bacteria"/>
</dbReference>
<reference evidence="1 2" key="1">
    <citation type="submission" date="2013-09" db="EMBL/GenBank/DDBJ databases">
        <title>Whole genome shotgun sequence of Vibrio azureus NBRC 104587.</title>
        <authorList>
            <person name="Isaki S."/>
            <person name="Hosoyama A."/>
            <person name="Numata M."/>
            <person name="Hashimoto M."/>
            <person name="Hosoyama Y."/>
            <person name="Tsuchikane K."/>
            <person name="Noguchi M."/>
            <person name="Hirakata S."/>
            <person name="Ichikawa N."/>
            <person name="Ohji S."/>
            <person name="Yamazoe A."/>
            <person name="Fujita N."/>
        </authorList>
    </citation>
    <scope>NUCLEOTIDE SEQUENCE [LARGE SCALE GENOMIC DNA]</scope>
    <source>
        <strain evidence="1 2">NBRC 104587</strain>
    </source>
</reference>
<dbReference type="InterPro" id="IPR015943">
    <property type="entry name" value="WD40/YVTN_repeat-like_dom_sf"/>
</dbReference>
<dbReference type="Proteomes" id="UP000016567">
    <property type="component" value="Unassembled WGS sequence"/>
</dbReference>